<feature type="non-terminal residue" evidence="2">
    <location>
        <position position="70"/>
    </location>
</feature>
<dbReference type="AlphaFoldDB" id="A0A392VQ83"/>
<keyword evidence="3" id="KW-1185">Reference proteome</keyword>
<feature type="compositionally biased region" description="Basic and acidic residues" evidence="1">
    <location>
        <begin position="1"/>
        <end position="24"/>
    </location>
</feature>
<name>A0A392VQ83_9FABA</name>
<evidence type="ECO:0000313" key="2">
    <source>
        <dbReference type="EMBL" id="MCI88590.1"/>
    </source>
</evidence>
<dbReference type="Proteomes" id="UP000265520">
    <property type="component" value="Unassembled WGS sequence"/>
</dbReference>
<feature type="compositionally biased region" description="Polar residues" evidence="1">
    <location>
        <begin position="29"/>
        <end position="40"/>
    </location>
</feature>
<dbReference type="EMBL" id="LXQA011197105">
    <property type="protein sequence ID" value="MCI88590.1"/>
    <property type="molecule type" value="Genomic_DNA"/>
</dbReference>
<accession>A0A392VQ83</accession>
<sequence>ASNVEASEKIAAETKTLENPRSDEALGQPSLNIGNENSDLLPTKAGDSNPESIPTKTVGDSTVVDSLKAT</sequence>
<protein>
    <submittedName>
        <fullName evidence="2">Uncharacterized protein</fullName>
    </submittedName>
</protein>
<evidence type="ECO:0000313" key="3">
    <source>
        <dbReference type="Proteomes" id="UP000265520"/>
    </source>
</evidence>
<feature type="non-terminal residue" evidence="2">
    <location>
        <position position="1"/>
    </location>
</feature>
<evidence type="ECO:0000256" key="1">
    <source>
        <dbReference type="SAM" id="MobiDB-lite"/>
    </source>
</evidence>
<feature type="compositionally biased region" description="Polar residues" evidence="1">
    <location>
        <begin position="49"/>
        <end position="70"/>
    </location>
</feature>
<comment type="caution">
    <text evidence="2">The sequence shown here is derived from an EMBL/GenBank/DDBJ whole genome shotgun (WGS) entry which is preliminary data.</text>
</comment>
<feature type="region of interest" description="Disordered" evidence="1">
    <location>
        <begin position="1"/>
        <end position="70"/>
    </location>
</feature>
<organism evidence="2 3">
    <name type="scientific">Trifolium medium</name>
    <dbReference type="NCBI Taxonomy" id="97028"/>
    <lineage>
        <taxon>Eukaryota</taxon>
        <taxon>Viridiplantae</taxon>
        <taxon>Streptophyta</taxon>
        <taxon>Embryophyta</taxon>
        <taxon>Tracheophyta</taxon>
        <taxon>Spermatophyta</taxon>
        <taxon>Magnoliopsida</taxon>
        <taxon>eudicotyledons</taxon>
        <taxon>Gunneridae</taxon>
        <taxon>Pentapetalae</taxon>
        <taxon>rosids</taxon>
        <taxon>fabids</taxon>
        <taxon>Fabales</taxon>
        <taxon>Fabaceae</taxon>
        <taxon>Papilionoideae</taxon>
        <taxon>50 kb inversion clade</taxon>
        <taxon>NPAAA clade</taxon>
        <taxon>Hologalegina</taxon>
        <taxon>IRL clade</taxon>
        <taxon>Trifolieae</taxon>
        <taxon>Trifolium</taxon>
    </lineage>
</organism>
<proteinExistence type="predicted"/>
<reference evidence="2 3" key="1">
    <citation type="journal article" date="2018" name="Front. Plant Sci.">
        <title>Red Clover (Trifolium pratense) and Zigzag Clover (T. medium) - A Picture of Genomic Similarities and Differences.</title>
        <authorList>
            <person name="Dluhosova J."/>
            <person name="Istvanek J."/>
            <person name="Nedelnik J."/>
            <person name="Repkova J."/>
        </authorList>
    </citation>
    <scope>NUCLEOTIDE SEQUENCE [LARGE SCALE GENOMIC DNA]</scope>
    <source>
        <strain evidence="3">cv. 10/8</strain>
        <tissue evidence="2">Leaf</tissue>
    </source>
</reference>